<feature type="region of interest" description="Disordered" evidence="1">
    <location>
        <begin position="46"/>
        <end position="76"/>
    </location>
</feature>
<name>A0AAJ1WZF9_9HYPH</name>
<accession>A0AAJ1WZF9</accession>
<evidence type="ECO:0000256" key="1">
    <source>
        <dbReference type="SAM" id="MobiDB-lite"/>
    </source>
</evidence>
<dbReference type="Proteomes" id="UP001223420">
    <property type="component" value="Unassembled WGS sequence"/>
</dbReference>
<proteinExistence type="predicted"/>
<protein>
    <submittedName>
        <fullName evidence="2">Uncharacterized protein</fullName>
    </submittedName>
</protein>
<dbReference type="AlphaFoldDB" id="A0AAJ1WZF9"/>
<evidence type="ECO:0000313" key="3">
    <source>
        <dbReference type="Proteomes" id="UP001223420"/>
    </source>
</evidence>
<evidence type="ECO:0000313" key="2">
    <source>
        <dbReference type="EMBL" id="MDQ0545278.1"/>
    </source>
</evidence>
<reference evidence="2" key="1">
    <citation type="submission" date="2023-07" db="EMBL/GenBank/DDBJ databases">
        <title>Genomic Encyclopedia of Type Strains, Phase IV (KMG-IV): sequencing the most valuable type-strain genomes for metagenomic binning, comparative biology and taxonomic classification.</title>
        <authorList>
            <person name="Goeker M."/>
        </authorList>
    </citation>
    <scope>NUCLEOTIDE SEQUENCE</scope>
    <source>
        <strain evidence="2">DSM 19569</strain>
    </source>
</reference>
<comment type="caution">
    <text evidence="2">The sequence shown here is derived from an EMBL/GenBank/DDBJ whole genome shotgun (WGS) entry which is preliminary data.</text>
</comment>
<organism evidence="2 3">
    <name type="scientific">Methylobacterium brachiatum</name>
    <dbReference type="NCBI Taxonomy" id="269660"/>
    <lineage>
        <taxon>Bacteria</taxon>
        <taxon>Pseudomonadati</taxon>
        <taxon>Pseudomonadota</taxon>
        <taxon>Alphaproteobacteria</taxon>
        <taxon>Hyphomicrobiales</taxon>
        <taxon>Methylobacteriaceae</taxon>
        <taxon>Methylobacterium</taxon>
    </lineage>
</organism>
<sequence>MAPRNASDVTGGGVTAVVNAVLTELAKEAYLLANGLPLDRAAAMASHKALQDAPLTDRDQRQRDMVRAPRSCCHTR</sequence>
<feature type="compositionally biased region" description="Basic and acidic residues" evidence="1">
    <location>
        <begin position="55"/>
        <end position="67"/>
    </location>
</feature>
<dbReference type="EMBL" id="JAUSWL010000008">
    <property type="protein sequence ID" value="MDQ0545278.1"/>
    <property type="molecule type" value="Genomic_DNA"/>
</dbReference>
<dbReference type="RefSeq" id="WP_307355474.1">
    <property type="nucleotide sequence ID" value="NZ_JAUSWL010000008.1"/>
</dbReference>
<gene>
    <name evidence="2" type="ORF">QO001_004221</name>
</gene>